<organism evidence="2 3">
    <name type="scientific">Metapseudomonas boanensis</name>
    <dbReference type="NCBI Taxonomy" id="2822138"/>
    <lineage>
        <taxon>Bacteria</taxon>
        <taxon>Pseudomonadati</taxon>
        <taxon>Pseudomonadota</taxon>
        <taxon>Gammaproteobacteria</taxon>
        <taxon>Pseudomonadales</taxon>
        <taxon>Pseudomonadaceae</taxon>
        <taxon>Metapseudomonas</taxon>
    </lineage>
</organism>
<sequence>MSDHSHPHALITVADGVEDLETVTLIDVLRRAEVEVVVGSVENRRMVTLARGTRMTADAMLLDVLAQDFDLIVLPGGMPGAQRLADHEPLAERVREQAAAGKLFAAICAAPALALQSYGVLRQRRMTCYPSFSDRLSGCTFVDQPVVVDGNCITSQGPGTALAFALTLVEQLCGKAKRNEVAKAMLVP</sequence>
<dbReference type="Gene3D" id="3.40.50.880">
    <property type="match status" value="1"/>
</dbReference>
<dbReference type="CDD" id="cd03135">
    <property type="entry name" value="GATase1_DJ-1"/>
    <property type="match status" value="1"/>
</dbReference>
<comment type="caution">
    <text evidence="2">The sequence shown here is derived from an EMBL/GenBank/DDBJ whole genome shotgun (WGS) entry which is preliminary data.</text>
</comment>
<dbReference type="Proteomes" id="UP001519667">
    <property type="component" value="Unassembled WGS sequence"/>
</dbReference>
<dbReference type="InterPro" id="IPR050325">
    <property type="entry name" value="Prot/Nucl_acid_deglycase"/>
</dbReference>
<dbReference type="InterPro" id="IPR006287">
    <property type="entry name" value="DJ-1"/>
</dbReference>
<dbReference type="Pfam" id="PF01965">
    <property type="entry name" value="DJ-1_PfpI"/>
    <property type="match status" value="1"/>
</dbReference>
<protein>
    <submittedName>
        <fullName evidence="2">DJ-1/PfpI family protein</fullName>
    </submittedName>
</protein>
<keyword evidence="3" id="KW-1185">Reference proteome</keyword>
<dbReference type="NCBIfam" id="TIGR01383">
    <property type="entry name" value="not_thiJ"/>
    <property type="match status" value="1"/>
</dbReference>
<dbReference type="SUPFAM" id="SSF52317">
    <property type="entry name" value="Class I glutamine amidotransferase-like"/>
    <property type="match status" value="1"/>
</dbReference>
<evidence type="ECO:0000259" key="1">
    <source>
        <dbReference type="Pfam" id="PF01965"/>
    </source>
</evidence>
<dbReference type="InterPro" id="IPR029062">
    <property type="entry name" value="Class_I_gatase-like"/>
</dbReference>
<dbReference type="PANTHER" id="PTHR48094:SF12">
    <property type="entry name" value="PARKINSON DISEASE PROTEIN 7 HOMOLOG"/>
    <property type="match status" value="1"/>
</dbReference>
<name>A0ABS5XE17_9GAMM</name>
<proteinExistence type="predicted"/>
<dbReference type="PANTHER" id="PTHR48094">
    <property type="entry name" value="PROTEIN/NUCLEIC ACID DEGLYCASE DJ-1-RELATED"/>
    <property type="match status" value="1"/>
</dbReference>
<reference evidence="2 3" key="1">
    <citation type="submission" date="2021-04" db="EMBL/GenBank/DDBJ databases">
        <title>Pseudomonas boanensis sp. nov., a bacterium isolated from river water used for household purposes in Boane District, Mozambique.</title>
        <authorList>
            <person name="Nicklasson M."/>
            <person name="Martin-Rodriguez A.J."/>
            <person name="Thorell K."/>
            <person name="Neves L."/>
            <person name="Mussagy A."/>
            <person name="Rydberg H.A."/>
            <person name="Hernroth B."/>
            <person name="Svensson-Stadler L."/>
            <person name="Sjoling A."/>
        </authorList>
    </citation>
    <scope>NUCLEOTIDE SEQUENCE [LARGE SCALE GENOMIC DNA]</scope>
    <source>
        <strain evidence="2 3">DB1</strain>
    </source>
</reference>
<gene>
    <name evidence="2" type="ORF">J7302_04110</name>
</gene>
<feature type="domain" description="DJ-1/PfpI" evidence="1">
    <location>
        <begin position="9"/>
        <end position="171"/>
    </location>
</feature>
<evidence type="ECO:0000313" key="2">
    <source>
        <dbReference type="EMBL" id="MBT8765320.1"/>
    </source>
</evidence>
<dbReference type="InterPro" id="IPR002818">
    <property type="entry name" value="DJ-1/PfpI"/>
</dbReference>
<evidence type="ECO:0000313" key="3">
    <source>
        <dbReference type="Proteomes" id="UP001519667"/>
    </source>
</evidence>
<accession>A0ABS5XE17</accession>
<dbReference type="EMBL" id="JAGTIS010000002">
    <property type="protein sequence ID" value="MBT8765320.1"/>
    <property type="molecule type" value="Genomic_DNA"/>
</dbReference>
<dbReference type="RefSeq" id="WP_215370848.1">
    <property type="nucleotide sequence ID" value="NZ_JAGTIS010000002.1"/>
</dbReference>